<gene>
    <name evidence="7" type="ORF">ILP92_17625</name>
</gene>
<feature type="non-terminal residue" evidence="7">
    <location>
        <position position="1"/>
    </location>
</feature>
<dbReference type="PANTHER" id="PTHR21248">
    <property type="entry name" value="CARDIOLIPIN SYNTHASE"/>
    <property type="match status" value="1"/>
</dbReference>
<dbReference type="AlphaFoldDB" id="A0A934ICC3"/>
<feature type="domain" description="PLD phosphodiesterase" evidence="6">
    <location>
        <begin position="343"/>
        <end position="370"/>
    </location>
</feature>
<keyword evidence="8" id="KW-1185">Reference proteome</keyword>
<accession>A0A934ICC3</accession>
<evidence type="ECO:0000256" key="2">
    <source>
        <dbReference type="ARBA" id="ARBA00004613"/>
    </source>
</evidence>
<dbReference type="SMART" id="SM00155">
    <property type="entry name" value="PLDc"/>
    <property type="match status" value="2"/>
</dbReference>
<comment type="subcellular location">
    <subcellularLocation>
        <location evidence="2">Secreted</location>
    </subcellularLocation>
</comment>
<dbReference type="CDD" id="cd09113">
    <property type="entry name" value="PLDc_ymdC_like_2"/>
    <property type="match status" value="1"/>
</dbReference>
<dbReference type="GO" id="GO:0030572">
    <property type="term" value="F:phosphatidyltransferase activity"/>
    <property type="evidence" value="ECO:0007669"/>
    <property type="project" value="UniProtKB-ARBA"/>
</dbReference>
<protein>
    <recommendedName>
        <fullName evidence="3">Phospholipase D</fullName>
    </recommendedName>
    <alternativeName>
        <fullName evidence="5">Choline phosphatase</fullName>
    </alternativeName>
</protein>
<feature type="domain" description="PLD phosphodiesterase" evidence="6">
    <location>
        <begin position="102"/>
        <end position="129"/>
    </location>
</feature>
<dbReference type="Gene3D" id="3.30.870.10">
    <property type="entry name" value="Endonuclease Chain A"/>
    <property type="match status" value="2"/>
</dbReference>
<dbReference type="InterPro" id="IPR001736">
    <property type="entry name" value="PLipase_D/transphosphatidylase"/>
</dbReference>
<evidence type="ECO:0000256" key="4">
    <source>
        <dbReference type="ARBA" id="ARBA00022525"/>
    </source>
</evidence>
<evidence type="ECO:0000256" key="5">
    <source>
        <dbReference type="ARBA" id="ARBA00029594"/>
    </source>
</evidence>
<dbReference type="GO" id="GO:0032049">
    <property type="term" value="P:cardiolipin biosynthetic process"/>
    <property type="evidence" value="ECO:0007669"/>
    <property type="project" value="UniProtKB-ARBA"/>
</dbReference>
<evidence type="ECO:0000313" key="8">
    <source>
        <dbReference type="Proteomes" id="UP000642488"/>
    </source>
</evidence>
<dbReference type="InterPro" id="IPR025202">
    <property type="entry name" value="PLD-like_dom"/>
</dbReference>
<proteinExistence type="predicted"/>
<dbReference type="SUPFAM" id="SSF56024">
    <property type="entry name" value="Phospholipase D/nuclease"/>
    <property type="match status" value="2"/>
</dbReference>
<comment type="function">
    <text evidence="1">Could be a virulence factor.</text>
</comment>
<dbReference type="PANTHER" id="PTHR21248:SF12">
    <property type="entry name" value="CARDIOLIPIN SYNTHASE C"/>
    <property type="match status" value="1"/>
</dbReference>
<dbReference type="CDD" id="cd09111">
    <property type="entry name" value="PLDc_ymdC_like_1"/>
    <property type="match status" value="1"/>
</dbReference>
<dbReference type="EMBL" id="JAEKPD010000029">
    <property type="protein sequence ID" value="MBJ3764558.1"/>
    <property type="molecule type" value="Genomic_DNA"/>
</dbReference>
<dbReference type="Proteomes" id="UP000642488">
    <property type="component" value="Unassembled WGS sequence"/>
</dbReference>
<comment type="caution">
    <text evidence="7">The sequence shown here is derived from an EMBL/GenBank/DDBJ whole genome shotgun (WGS) entry which is preliminary data.</text>
</comment>
<dbReference type="PROSITE" id="PS50035">
    <property type="entry name" value="PLD"/>
    <property type="match status" value="2"/>
</dbReference>
<reference evidence="7" key="1">
    <citation type="submission" date="2020-12" db="EMBL/GenBank/DDBJ databases">
        <title>Bacterial taxonomy.</title>
        <authorList>
            <person name="Pan X."/>
        </authorList>
    </citation>
    <scope>NUCLEOTIDE SEQUENCE</scope>
    <source>
        <strain evidence="7">KCTC 52957</strain>
    </source>
</reference>
<organism evidence="7 8">
    <name type="scientific">Palleronia pontilimi</name>
    <dbReference type="NCBI Taxonomy" id="1964209"/>
    <lineage>
        <taxon>Bacteria</taxon>
        <taxon>Pseudomonadati</taxon>
        <taxon>Pseudomonadota</taxon>
        <taxon>Alphaproteobacteria</taxon>
        <taxon>Rhodobacterales</taxon>
        <taxon>Roseobacteraceae</taxon>
        <taxon>Palleronia</taxon>
    </lineage>
</organism>
<dbReference type="GO" id="GO:0005576">
    <property type="term" value="C:extracellular region"/>
    <property type="evidence" value="ECO:0007669"/>
    <property type="project" value="UniProtKB-SubCell"/>
</dbReference>
<sequence length="451" mass="49700">IPDQTGPNRGGRSMARAAEESLDLQYYIWETDTTGWLLLDEVRRAAERGVRVRLLLDDNGIPGLDAELAALDAMQNIEVRLFNPFVLRHPKPLNYLFDFFRLNRRMHNKSMTVDGAVTILGGRNIGDVYFDQGTGPHHFDFDVLVAGPTVAQVAENFDRYWDSPSAYPAGLILPQPEPGPTTSRIVEAAVREAETLRGSAYLAAIAASEIVDRLRSDTPDLHWTTLDFLTDDPAKGIGRATQDQLMVERLPEIFEGATQSVDLVSAYFIPRERGVRILSDLAARGVRVRVLTNGLASNNVASVHSAYMGYRRQLLSAGVELLELRPDPSVAPGSRAFSMLAGSPASLHAKTFAIDGAQAFIGSFNFDPRSAALNSEMGVLIDSPKLASRITAALDAPELTYSLELTRDEKIVWRATDADGSVHEFQTEPMTTFHARALVWLGSWLPIEWIL</sequence>
<evidence type="ECO:0000256" key="3">
    <source>
        <dbReference type="ARBA" id="ARBA00018392"/>
    </source>
</evidence>
<name>A0A934ICC3_9RHOB</name>
<evidence type="ECO:0000313" key="7">
    <source>
        <dbReference type="EMBL" id="MBJ3764558.1"/>
    </source>
</evidence>
<dbReference type="Pfam" id="PF13091">
    <property type="entry name" value="PLDc_2"/>
    <property type="match status" value="2"/>
</dbReference>
<keyword evidence="4" id="KW-0964">Secreted</keyword>
<evidence type="ECO:0000259" key="6">
    <source>
        <dbReference type="PROSITE" id="PS50035"/>
    </source>
</evidence>
<evidence type="ECO:0000256" key="1">
    <source>
        <dbReference type="ARBA" id="ARBA00003145"/>
    </source>
</evidence>